<dbReference type="GO" id="GO:0003700">
    <property type="term" value="F:DNA-binding transcription factor activity"/>
    <property type="evidence" value="ECO:0007669"/>
    <property type="project" value="InterPro"/>
</dbReference>
<gene>
    <name evidence="2" type="ORF">AB1Y20_007769</name>
</gene>
<keyword evidence="3" id="KW-1185">Reference proteome</keyword>
<dbReference type="SUPFAM" id="SSF57959">
    <property type="entry name" value="Leucine zipper domain"/>
    <property type="match status" value="1"/>
</dbReference>
<protein>
    <recommendedName>
        <fullName evidence="4">BZIP domain-containing protein</fullName>
    </recommendedName>
</protein>
<dbReference type="Proteomes" id="UP001515480">
    <property type="component" value="Unassembled WGS sequence"/>
</dbReference>
<evidence type="ECO:0000256" key="1">
    <source>
        <dbReference type="SAM" id="MobiDB-lite"/>
    </source>
</evidence>
<feature type="region of interest" description="Disordered" evidence="1">
    <location>
        <begin position="325"/>
        <end position="402"/>
    </location>
</feature>
<evidence type="ECO:0008006" key="4">
    <source>
        <dbReference type="Google" id="ProtNLM"/>
    </source>
</evidence>
<accession>A0AB34IST7</accession>
<feature type="region of interest" description="Disordered" evidence="1">
    <location>
        <begin position="173"/>
        <end position="198"/>
    </location>
</feature>
<feature type="compositionally biased region" description="Pro residues" evidence="1">
    <location>
        <begin position="361"/>
        <end position="370"/>
    </location>
</feature>
<feature type="region of interest" description="Disordered" evidence="1">
    <location>
        <begin position="261"/>
        <end position="300"/>
    </location>
</feature>
<evidence type="ECO:0000313" key="2">
    <source>
        <dbReference type="EMBL" id="KAL1506905.1"/>
    </source>
</evidence>
<feature type="region of interest" description="Disordered" evidence="1">
    <location>
        <begin position="61"/>
        <end position="115"/>
    </location>
</feature>
<dbReference type="AlphaFoldDB" id="A0AB34IST7"/>
<reference evidence="2 3" key="1">
    <citation type="journal article" date="2024" name="Science">
        <title>Giant polyketide synthase enzymes in the biosynthesis of giant marine polyether toxins.</title>
        <authorList>
            <person name="Fallon T.R."/>
            <person name="Shende V.V."/>
            <person name="Wierzbicki I.H."/>
            <person name="Pendleton A.L."/>
            <person name="Watervoot N.F."/>
            <person name="Auber R.P."/>
            <person name="Gonzalez D.J."/>
            <person name="Wisecaver J.H."/>
            <person name="Moore B.S."/>
        </authorList>
    </citation>
    <scope>NUCLEOTIDE SEQUENCE [LARGE SCALE GENOMIC DNA]</scope>
    <source>
        <strain evidence="2 3">12B1</strain>
    </source>
</reference>
<feature type="compositionally biased region" description="Basic and acidic residues" evidence="1">
    <location>
        <begin position="389"/>
        <end position="398"/>
    </location>
</feature>
<organism evidence="2 3">
    <name type="scientific">Prymnesium parvum</name>
    <name type="common">Toxic golden alga</name>
    <dbReference type="NCBI Taxonomy" id="97485"/>
    <lineage>
        <taxon>Eukaryota</taxon>
        <taxon>Haptista</taxon>
        <taxon>Haptophyta</taxon>
        <taxon>Prymnesiophyceae</taxon>
        <taxon>Prymnesiales</taxon>
        <taxon>Prymnesiaceae</taxon>
        <taxon>Prymnesium</taxon>
    </lineage>
</organism>
<dbReference type="Gene3D" id="1.20.5.170">
    <property type="match status" value="1"/>
</dbReference>
<feature type="compositionally biased region" description="Low complexity" evidence="1">
    <location>
        <begin position="347"/>
        <end position="360"/>
    </location>
</feature>
<sequence length="496" mass="52081">MSVLNDFDLDAGTLEKVNDFVDDDLLSCFLWAAGENAVAQPGWESPSVNPLKGIPLPPLMPSLPPAAPSPSGSAPAKLAIGPPASANVSAATSPEDKGDPGDLGAEFKDLDDDDIDDIGKMGGVPLSKEQKLTQRMQRKAESARVARLRKKEYVSGLEDQIKDLQRQVQTLQQAAEGKVDGGGSGSAEAAPRLREEGQQQLAHMDELLRQPTMDRHIPDVNAAVERYVANKRAKQDTINEYLDLIEDYLSPSAPLQVAFDPSKDPAEALARASGTASPTSGGGTTMLSSTPRTGTGESILGLGKLGSVKVEPAAVKVEPSGAVAKPAAGALPPKAPPAAAKPPPPAATAAPKATVGAKPAAAPPPKPPALPAVSTAGEKRVAADGSNGDGEKRQRRETVGSQLMGKLSMELGLTGPQVDALSAQKEFIRSDRELVYSCVSLIRDLRKKVAEHVKTSQTITDGLRRILTPVQVAKFLVWVEKNQRSMDLLNSMLADA</sequence>
<dbReference type="EMBL" id="JBGBPQ010000018">
    <property type="protein sequence ID" value="KAL1506905.1"/>
    <property type="molecule type" value="Genomic_DNA"/>
</dbReference>
<feature type="compositionally biased region" description="Basic and acidic residues" evidence="1">
    <location>
        <begin position="94"/>
        <end position="108"/>
    </location>
</feature>
<dbReference type="InterPro" id="IPR046347">
    <property type="entry name" value="bZIP_sf"/>
</dbReference>
<feature type="compositionally biased region" description="Low complexity" evidence="1">
    <location>
        <begin position="69"/>
        <end position="79"/>
    </location>
</feature>
<evidence type="ECO:0000313" key="3">
    <source>
        <dbReference type="Proteomes" id="UP001515480"/>
    </source>
</evidence>
<feature type="compositionally biased region" description="Low complexity" evidence="1">
    <location>
        <begin position="270"/>
        <end position="290"/>
    </location>
</feature>
<proteinExistence type="predicted"/>
<name>A0AB34IST7_PRYPA</name>
<comment type="caution">
    <text evidence="2">The sequence shown here is derived from an EMBL/GenBank/DDBJ whole genome shotgun (WGS) entry which is preliminary data.</text>
</comment>
<feature type="compositionally biased region" description="Pro residues" evidence="1">
    <location>
        <begin position="333"/>
        <end position="346"/>
    </location>
</feature>